<keyword evidence="8" id="KW-1185">Reference proteome</keyword>
<sequence>MPPPCFVCSLPAATRCSRCKETPYCSSSCQMKDWNRHKLACVRAAPRAAASSTAADEREENGGRAESSADRWQIAGAVTEAGFREGALTAGFHDASGFCAMLLSEGDPDMLDDMMVTRDGMVGVYQPPTGDSPLDTLRNITRLYWQGTVASLNAEGREQLRARLRSCPSYGAFKGFTGEEVVEPARVSNTTLDTFCGMLLPLDLLPGLVDNKLVVTWRELAVIKMKLCV</sequence>
<feature type="region of interest" description="Disordered" evidence="5">
    <location>
        <begin position="50"/>
        <end position="69"/>
    </location>
</feature>
<reference evidence="7 8" key="1">
    <citation type="submission" date="2016-07" db="EMBL/GenBank/DDBJ databases">
        <title>Pervasive Adenine N6-methylation of Active Genes in Fungi.</title>
        <authorList>
            <consortium name="DOE Joint Genome Institute"/>
            <person name="Mondo S.J."/>
            <person name="Dannebaum R.O."/>
            <person name="Kuo R.C."/>
            <person name="Labutti K."/>
            <person name="Haridas S."/>
            <person name="Kuo A."/>
            <person name="Salamov A."/>
            <person name="Ahrendt S.R."/>
            <person name="Lipzen A."/>
            <person name="Sullivan W."/>
            <person name="Andreopoulos W.B."/>
            <person name="Clum A."/>
            <person name="Lindquist E."/>
            <person name="Daum C."/>
            <person name="Ramamoorthy G.K."/>
            <person name="Gryganskyi A."/>
            <person name="Culley D."/>
            <person name="Magnuson J.K."/>
            <person name="James T.Y."/>
            <person name="O'Malley M.A."/>
            <person name="Stajich J.E."/>
            <person name="Spatafora J.W."/>
            <person name="Visel A."/>
            <person name="Grigoriev I.V."/>
        </authorList>
    </citation>
    <scope>NUCLEOTIDE SEQUENCE [LARGE SCALE GENOMIC DNA]</scope>
    <source>
        <strain evidence="7 8">62-1032</strain>
    </source>
</reference>
<dbReference type="OrthoDB" id="437457at2759"/>
<dbReference type="Gene3D" id="6.10.140.2220">
    <property type="match status" value="1"/>
</dbReference>
<proteinExistence type="predicted"/>
<dbReference type="InParanoid" id="A0A1Y2FZV8"/>
<dbReference type="InterPro" id="IPR002893">
    <property type="entry name" value="Znf_MYND"/>
</dbReference>
<dbReference type="SUPFAM" id="SSF144232">
    <property type="entry name" value="HIT/MYND zinc finger-like"/>
    <property type="match status" value="1"/>
</dbReference>
<evidence type="ECO:0000256" key="2">
    <source>
        <dbReference type="ARBA" id="ARBA00022771"/>
    </source>
</evidence>
<feature type="compositionally biased region" description="Basic and acidic residues" evidence="5">
    <location>
        <begin position="60"/>
        <end position="69"/>
    </location>
</feature>
<gene>
    <name evidence="7" type="ORF">BCR35DRAFT_301266</name>
</gene>
<dbReference type="EMBL" id="MCGR01000008">
    <property type="protein sequence ID" value="ORY88898.1"/>
    <property type="molecule type" value="Genomic_DNA"/>
</dbReference>
<organism evidence="7 8">
    <name type="scientific">Leucosporidium creatinivorum</name>
    <dbReference type="NCBI Taxonomy" id="106004"/>
    <lineage>
        <taxon>Eukaryota</taxon>
        <taxon>Fungi</taxon>
        <taxon>Dikarya</taxon>
        <taxon>Basidiomycota</taxon>
        <taxon>Pucciniomycotina</taxon>
        <taxon>Microbotryomycetes</taxon>
        <taxon>Leucosporidiales</taxon>
        <taxon>Leucosporidium</taxon>
    </lineage>
</organism>
<dbReference type="STRING" id="106004.A0A1Y2FZV8"/>
<dbReference type="AlphaFoldDB" id="A0A1Y2FZV8"/>
<name>A0A1Y2FZV8_9BASI</name>
<feature type="domain" description="MYND-type" evidence="6">
    <location>
        <begin position="5"/>
        <end position="41"/>
    </location>
</feature>
<accession>A0A1Y2FZV8</accession>
<dbReference type="PROSITE" id="PS50865">
    <property type="entry name" value="ZF_MYND_2"/>
    <property type="match status" value="1"/>
</dbReference>
<evidence type="ECO:0000256" key="1">
    <source>
        <dbReference type="ARBA" id="ARBA00022723"/>
    </source>
</evidence>
<evidence type="ECO:0000313" key="8">
    <source>
        <dbReference type="Proteomes" id="UP000193467"/>
    </source>
</evidence>
<protein>
    <recommendedName>
        <fullName evidence="6">MYND-type domain-containing protein</fullName>
    </recommendedName>
</protein>
<dbReference type="GO" id="GO:0008270">
    <property type="term" value="F:zinc ion binding"/>
    <property type="evidence" value="ECO:0007669"/>
    <property type="project" value="UniProtKB-KW"/>
</dbReference>
<keyword evidence="3" id="KW-0862">Zinc</keyword>
<dbReference type="PROSITE" id="PS01360">
    <property type="entry name" value="ZF_MYND_1"/>
    <property type="match status" value="1"/>
</dbReference>
<comment type="caution">
    <text evidence="7">The sequence shown here is derived from an EMBL/GenBank/DDBJ whole genome shotgun (WGS) entry which is preliminary data.</text>
</comment>
<dbReference type="Pfam" id="PF01753">
    <property type="entry name" value="zf-MYND"/>
    <property type="match status" value="1"/>
</dbReference>
<keyword evidence="1" id="KW-0479">Metal-binding</keyword>
<evidence type="ECO:0000313" key="7">
    <source>
        <dbReference type="EMBL" id="ORY88898.1"/>
    </source>
</evidence>
<evidence type="ECO:0000259" key="6">
    <source>
        <dbReference type="PROSITE" id="PS50865"/>
    </source>
</evidence>
<evidence type="ECO:0000256" key="3">
    <source>
        <dbReference type="ARBA" id="ARBA00022833"/>
    </source>
</evidence>
<keyword evidence="2 4" id="KW-0863">Zinc-finger</keyword>
<evidence type="ECO:0000256" key="4">
    <source>
        <dbReference type="PROSITE-ProRule" id="PRU00134"/>
    </source>
</evidence>
<dbReference type="Proteomes" id="UP000193467">
    <property type="component" value="Unassembled WGS sequence"/>
</dbReference>
<evidence type="ECO:0000256" key="5">
    <source>
        <dbReference type="SAM" id="MobiDB-lite"/>
    </source>
</evidence>